<dbReference type="EMBL" id="JAACJL010000015">
    <property type="protein sequence ID" value="KAF4620423.1"/>
    <property type="molecule type" value="Genomic_DNA"/>
</dbReference>
<dbReference type="InterPro" id="IPR036065">
    <property type="entry name" value="BolA-like_sf"/>
</dbReference>
<comment type="caution">
    <text evidence="2">The sequence shown here is derived from an EMBL/GenBank/DDBJ whole genome shotgun (WGS) entry which is preliminary data.</text>
</comment>
<accession>A0A8H4R060</accession>
<protein>
    <submittedName>
        <fullName evidence="2">Uncharacterized protein</fullName>
    </submittedName>
</protein>
<dbReference type="GO" id="GO:0005759">
    <property type="term" value="C:mitochondrial matrix"/>
    <property type="evidence" value="ECO:0007669"/>
    <property type="project" value="TreeGrafter"/>
</dbReference>
<dbReference type="SUPFAM" id="SSF82657">
    <property type="entry name" value="BolA-like"/>
    <property type="match status" value="1"/>
</dbReference>
<evidence type="ECO:0000313" key="2">
    <source>
        <dbReference type="EMBL" id="KAF4620423.1"/>
    </source>
</evidence>
<gene>
    <name evidence="2" type="ORF">D9613_000394</name>
</gene>
<dbReference type="GO" id="GO:0044572">
    <property type="term" value="P:[4Fe-4S] cluster assembly"/>
    <property type="evidence" value="ECO:0007669"/>
    <property type="project" value="TreeGrafter"/>
</dbReference>
<dbReference type="InterPro" id="IPR002634">
    <property type="entry name" value="BolA"/>
</dbReference>
<organism evidence="2 3">
    <name type="scientific">Agrocybe pediades</name>
    <dbReference type="NCBI Taxonomy" id="84607"/>
    <lineage>
        <taxon>Eukaryota</taxon>
        <taxon>Fungi</taxon>
        <taxon>Dikarya</taxon>
        <taxon>Basidiomycota</taxon>
        <taxon>Agaricomycotina</taxon>
        <taxon>Agaricomycetes</taxon>
        <taxon>Agaricomycetidae</taxon>
        <taxon>Agaricales</taxon>
        <taxon>Agaricineae</taxon>
        <taxon>Strophariaceae</taxon>
        <taxon>Agrocybe</taxon>
    </lineage>
</organism>
<dbReference type="Pfam" id="PF01722">
    <property type="entry name" value="BolA"/>
    <property type="match status" value="1"/>
</dbReference>
<name>A0A8H4R060_9AGAR</name>
<keyword evidence="3" id="KW-1185">Reference proteome</keyword>
<dbReference type="AlphaFoldDB" id="A0A8H4R060"/>
<dbReference type="Gene3D" id="3.30.300.90">
    <property type="entry name" value="BolA-like"/>
    <property type="match status" value="1"/>
</dbReference>
<dbReference type="PANTHER" id="PTHR46230:SF7">
    <property type="entry name" value="BOLA-LIKE PROTEIN 1"/>
    <property type="match status" value="1"/>
</dbReference>
<reference evidence="2 3" key="1">
    <citation type="submission" date="2019-12" db="EMBL/GenBank/DDBJ databases">
        <authorList>
            <person name="Floudas D."/>
            <person name="Bentzer J."/>
            <person name="Ahren D."/>
            <person name="Johansson T."/>
            <person name="Persson P."/>
            <person name="Tunlid A."/>
        </authorList>
    </citation>
    <scope>NUCLEOTIDE SEQUENCE [LARGE SCALE GENOMIC DNA]</scope>
    <source>
        <strain evidence="2 3">CBS 102.39</strain>
    </source>
</reference>
<dbReference type="Proteomes" id="UP000521872">
    <property type="component" value="Unassembled WGS sequence"/>
</dbReference>
<evidence type="ECO:0000313" key="3">
    <source>
        <dbReference type="Proteomes" id="UP000521872"/>
    </source>
</evidence>
<evidence type="ECO:0000256" key="1">
    <source>
        <dbReference type="RuleBase" id="RU003860"/>
    </source>
</evidence>
<proteinExistence type="inferred from homology"/>
<comment type="similarity">
    <text evidence="1">Belongs to the BolA/IbaG family.</text>
</comment>
<sequence>MNTGIFTCETGFERLIPFKPSVYHLLLSLRCCTLSRCCIGMTLLQAINSLRVLPRTLSRMSESGKMLSTAVPAAGPVETSIREKLSALLNPTSIIVTNDSWQHRHHSAMREQGGGNGETHFTVKVVSDKFDKKVGTILRAKRSSKLRDLPDNDAASSHDIFRSV</sequence>
<dbReference type="PANTHER" id="PTHR46230">
    <property type="match status" value="1"/>
</dbReference>